<accession>A0A413EX73</accession>
<dbReference type="InterPro" id="IPR001547">
    <property type="entry name" value="Glyco_hydro_5"/>
</dbReference>
<feature type="domain" description="Glycoside hydrolase family 5" evidence="4">
    <location>
        <begin position="45"/>
        <end position="310"/>
    </location>
</feature>
<dbReference type="AlphaFoldDB" id="A0A413EX73"/>
<evidence type="ECO:0000256" key="1">
    <source>
        <dbReference type="ARBA" id="ARBA00022801"/>
    </source>
</evidence>
<dbReference type="Pfam" id="PF00150">
    <property type="entry name" value="Cellulase"/>
    <property type="match status" value="1"/>
</dbReference>
<name>A0A413EX73_BACOV</name>
<keyword evidence="2 3" id="KW-0326">Glycosidase</keyword>
<evidence type="ECO:0000313" key="5">
    <source>
        <dbReference type="EMBL" id="RGX12468.1"/>
    </source>
</evidence>
<dbReference type="Gene3D" id="3.20.20.80">
    <property type="entry name" value="Glycosidases"/>
    <property type="match status" value="1"/>
</dbReference>
<dbReference type="Proteomes" id="UP000286031">
    <property type="component" value="Unassembled WGS sequence"/>
</dbReference>
<comment type="caution">
    <text evidence="5">The sequence shown here is derived from an EMBL/GenBank/DDBJ whole genome shotgun (WGS) entry which is preliminary data.</text>
</comment>
<organism evidence="5 6">
    <name type="scientific">Bacteroides ovatus</name>
    <dbReference type="NCBI Taxonomy" id="28116"/>
    <lineage>
        <taxon>Bacteria</taxon>
        <taxon>Pseudomonadati</taxon>
        <taxon>Bacteroidota</taxon>
        <taxon>Bacteroidia</taxon>
        <taxon>Bacteroidales</taxon>
        <taxon>Bacteroidaceae</taxon>
        <taxon>Bacteroides</taxon>
    </lineage>
</organism>
<dbReference type="GO" id="GO:0004553">
    <property type="term" value="F:hydrolase activity, hydrolyzing O-glycosyl compounds"/>
    <property type="evidence" value="ECO:0007669"/>
    <property type="project" value="InterPro"/>
</dbReference>
<evidence type="ECO:0000256" key="2">
    <source>
        <dbReference type="ARBA" id="ARBA00023295"/>
    </source>
</evidence>
<dbReference type="PANTHER" id="PTHR34142">
    <property type="entry name" value="ENDO-BETA-1,4-GLUCANASE A"/>
    <property type="match status" value="1"/>
</dbReference>
<dbReference type="InterPro" id="IPR017853">
    <property type="entry name" value="GH"/>
</dbReference>
<dbReference type="PANTHER" id="PTHR34142:SF1">
    <property type="entry name" value="GLYCOSIDE HYDROLASE FAMILY 5 DOMAIN-CONTAINING PROTEIN"/>
    <property type="match status" value="1"/>
</dbReference>
<keyword evidence="1 3" id="KW-0378">Hydrolase</keyword>
<reference evidence="5 6" key="1">
    <citation type="submission" date="2018-08" db="EMBL/GenBank/DDBJ databases">
        <title>A genome reference for cultivated species of the human gut microbiota.</title>
        <authorList>
            <person name="Zou Y."/>
            <person name="Xue W."/>
            <person name="Luo G."/>
        </authorList>
    </citation>
    <scope>NUCLEOTIDE SEQUENCE [LARGE SCALE GENOMIC DNA]</scope>
    <source>
        <strain evidence="5 6">AF04-46</strain>
    </source>
</reference>
<proteinExistence type="inferred from homology"/>
<sequence>MKVKIILSGLGLLGLVSCGVKTPPEQKGEPFGINIACAEFGNNFPGECGKDYGYPTVEDLKYWQEKGLSLIRMPFKWERLQHEPGGKLHSPDLQAIKDFVTAAERLDMKVILDMHNYCRRYHNGKVQIIGQDDITNEHYAGFWKKMADEFKNYTNIYGYGLMNEPYDLGEDIFWISMAQSAIDSIRVSDSNTAIIVGGNHWSSASKWKHVSDTLKYLKDPSDKLLYEAHCYFDKDNSGTYKYSYEEEEGTPDKGVELVTPFVEWLKENGLKGFIGEYGIPVNDPDWEVTLDNFLSYLSANGINGTYWASGSWWPDDAVMVIPTYKGGVERSQVKILEKYKEANIIK</sequence>
<comment type="similarity">
    <text evidence="3">Belongs to the glycosyl hydrolase 5 (cellulase A) family.</text>
</comment>
<dbReference type="PROSITE" id="PS51257">
    <property type="entry name" value="PROKAR_LIPOPROTEIN"/>
    <property type="match status" value="1"/>
</dbReference>
<dbReference type="EMBL" id="QSBI01000003">
    <property type="protein sequence ID" value="RGX12468.1"/>
    <property type="molecule type" value="Genomic_DNA"/>
</dbReference>
<evidence type="ECO:0000256" key="3">
    <source>
        <dbReference type="RuleBase" id="RU361153"/>
    </source>
</evidence>
<dbReference type="GO" id="GO:0009251">
    <property type="term" value="P:glucan catabolic process"/>
    <property type="evidence" value="ECO:0007669"/>
    <property type="project" value="TreeGrafter"/>
</dbReference>
<evidence type="ECO:0000259" key="4">
    <source>
        <dbReference type="Pfam" id="PF00150"/>
    </source>
</evidence>
<protein>
    <submittedName>
        <fullName evidence="5">Glycoside hydrolase family 5 protein</fullName>
    </submittedName>
</protein>
<dbReference type="RefSeq" id="WP_117512170.1">
    <property type="nucleotide sequence ID" value="NZ_JAQCPI010000002.1"/>
</dbReference>
<evidence type="ECO:0000313" key="6">
    <source>
        <dbReference type="Proteomes" id="UP000286031"/>
    </source>
</evidence>
<dbReference type="SUPFAM" id="SSF51445">
    <property type="entry name" value="(Trans)glycosidases"/>
    <property type="match status" value="1"/>
</dbReference>
<gene>
    <name evidence="5" type="ORF">DWV35_04055</name>
</gene>